<proteinExistence type="predicted"/>
<reference evidence="2" key="1">
    <citation type="submission" date="2015-10" db="EMBL/GenBank/DDBJ databases">
        <authorList>
            <person name="Regsiter A."/>
            <person name="william w."/>
        </authorList>
    </citation>
    <scope>NUCLEOTIDE SEQUENCE [LARGE SCALE GENOMIC DNA]</scope>
</reference>
<organism evidence="1 2">
    <name type="scientific">Planktothrix tepida PCC 9214</name>
    <dbReference type="NCBI Taxonomy" id="671072"/>
    <lineage>
        <taxon>Bacteria</taxon>
        <taxon>Bacillati</taxon>
        <taxon>Cyanobacteriota</taxon>
        <taxon>Cyanophyceae</taxon>
        <taxon>Oscillatoriophycideae</taxon>
        <taxon>Oscillatoriales</taxon>
        <taxon>Microcoleaceae</taxon>
        <taxon>Planktothrix</taxon>
    </lineage>
</organism>
<keyword evidence="2" id="KW-1185">Reference proteome</keyword>
<evidence type="ECO:0000313" key="2">
    <source>
        <dbReference type="Proteomes" id="UP000184315"/>
    </source>
</evidence>
<dbReference type="AlphaFoldDB" id="A0A1J1LGB9"/>
<accession>A0A1J1LGB9</accession>
<protein>
    <submittedName>
        <fullName evidence="1">Uncharacterized protein</fullName>
    </submittedName>
</protein>
<gene>
    <name evidence="1" type="ORF">PL9214290539</name>
</gene>
<name>A0A1J1LGB9_9CYAN</name>
<sequence length="39" mass="4521">MSIIILIPYFCLSNMKSTYERYISSTVNEAQILKGHWGI</sequence>
<dbReference type="EMBL" id="CZDF01000132">
    <property type="protein sequence ID" value="CUR30948.1"/>
    <property type="molecule type" value="Genomic_DNA"/>
</dbReference>
<evidence type="ECO:0000313" key="1">
    <source>
        <dbReference type="EMBL" id="CUR30948.1"/>
    </source>
</evidence>
<dbReference type="Proteomes" id="UP000184315">
    <property type="component" value="Unassembled WGS sequence"/>
</dbReference>